<dbReference type="HOGENOM" id="CLU_3107525_0_0_1"/>
<gene>
    <name evidence="1" type="ORF">GLOINDRAFT_2187</name>
</gene>
<evidence type="ECO:0000313" key="1">
    <source>
        <dbReference type="EMBL" id="ESA18964.1"/>
    </source>
</evidence>
<protein>
    <submittedName>
        <fullName evidence="1">Uncharacterized protein</fullName>
    </submittedName>
</protein>
<sequence>MLRLKRLDIRNLHPSKNPMKHKIRNASPDCSTFNPHEFNEFKLIIISNSNT</sequence>
<dbReference type="EMBL" id="KI278714">
    <property type="protein sequence ID" value="ESA18964.1"/>
    <property type="molecule type" value="Genomic_DNA"/>
</dbReference>
<organism evidence="1">
    <name type="scientific">Rhizophagus irregularis (strain DAOM 181602 / DAOM 197198 / MUCL 43194)</name>
    <name type="common">Arbuscular mycorrhizal fungus</name>
    <name type="synonym">Glomus intraradices</name>
    <dbReference type="NCBI Taxonomy" id="747089"/>
    <lineage>
        <taxon>Eukaryota</taxon>
        <taxon>Fungi</taxon>
        <taxon>Fungi incertae sedis</taxon>
        <taxon>Mucoromycota</taxon>
        <taxon>Glomeromycotina</taxon>
        <taxon>Glomeromycetes</taxon>
        <taxon>Glomerales</taxon>
        <taxon>Glomeraceae</taxon>
        <taxon>Rhizophagus</taxon>
    </lineage>
</organism>
<dbReference type="AlphaFoldDB" id="U9UEV6"/>
<reference evidence="1" key="1">
    <citation type="submission" date="2013-07" db="EMBL/GenBank/DDBJ databases">
        <title>The genome of an arbuscular mycorrhizal fungus provides insights into the evolution of the oldest plant symbiosis.</title>
        <authorList>
            <consortium name="DOE Joint Genome Institute"/>
            <person name="Tisserant E."/>
            <person name="Malbreil M."/>
            <person name="Kuo A."/>
            <person name="Kohler A."/>
            <person name="Symeonidi A."/>
            <person name="Balestrini R."/>
            <person name="Charron P."/>
            <person name="Duensing N."/>
            <person name="Frei-dit-Frey N."/>
            <person name="Gianinazzi-Pearson V."/>
            <person name="Gilbert B."/>
            <person name="Handa Y."/>
            <person name="Hijri M."/>
            <person name="Kaul R."/>
            <person name="Kawaguchi M."/>
            <person name="Krajinski F."/>
            <person name="Lammers P."/>
            <person name="Lapierre D."/>
            <person name="Masclaux F.G."/>
            <person name="Murat C."/>
            <person name="Morin E."/>
            <person name="Ndikumana S."/>
            <person name="Pagni M."/>
            <person name="Petitpierre D."/>
            <person name="Requena N."/>
            <person name="Rosikiewicz P."/>
            <person name="Riley R."/>
            <person name="Saito K."/>
            <person name="San Clemente H."/>
            <person name="Shapiro H."/>
            <person name="van Tuinen D."/>
            <person name="Becard G."/>
            <person name="Bonfante P."/>
            <person name="Paszkowski U."/>
            <person name="Shachar-Hill Y."/>
            <person name="Young J.P."/>
            <person name="Sanders I.R."/>
            <person name="Henrissat B."/>
            <person name="Rensing S.A."/>
            <person name="Grigoriev I.V."/>
            <person name="Corradi N."/>
            <person name="Roux C."/>
            <person name="Martin F."/>
        </authorList>
    </citation>
    <scope>NUCLEOTIDE SEQUENCE</scope>
    <source>
        <strain evidence="1">DAOM 197198</strain>
    </source>
</reference>
<proteinExistence type="predicted"/>
<name>U9UEV6_RHIID</name>
<accession>U9UEV6</accession>